<sequence length="57" mass="6275">MVGRLIPVVALAAGLPLAVRLNNGHGLLKLPSVRQQRQGRCDPFKLARMFSFVGSMW</sequence>
<keyword evidence="2" id="KW-1185">Reference proteome</keyword>
<name>A0A7S8E9U5_9CHLR</name>
<evidence type="ECO:0000313" key="1">
    <source>
        <dbReference type="EMBL" id="QPC82997.1"/>
    </source>
</evidence>
<gene>
    <name evidence="1" type="ORF">G4Y79_01070</name>
</gene>
<protein>
    <submittedName>
        <fullName evidence="1">Uncharacterized protein</fullName>
    </submittedName>
</protein>
<organism evidence="1 2">
    <name type="scientific">Phototrophicus methaneseepsis</name>
    <dbReference type="NCBI Taxonomy" id="2710758"/>
    <lineage>
        <taxon>Bacteria</taxon>
        <taxon>Bacillati</taxon>
        <taxon>Chloroflexota</taxon>
        <taxon>Candidatus Thermofontia</taxon>
        <taxon>Phototrophicales</taxon>
        <taxon>Phototrophicaceae</taxon>
        <taxon>Phototrophicus</taxon>
    </lineage>
</organism>
<dbReference type="KEGG" id="pmet:G4Y79_01070"/>
<dbReference type="AlphaFoldDB" id="A0A7S8E9U5"/>
<reference evidence="1 2" key="1">
    <citation type="submission" date="2020-02" db="EMBL/GenBank/DDBJ databases">
        <authorList>
            <person name="Zheng R.K."/>
            <person name="Sun C.M."/>
        </authorList>
    </citation>
    <scope>NUCLEOTIDE SEQUENCE [LARGE SCALE GENOMIC DNA]</scope>
    <source>
        <strain evidence="2">rifampicinis</strain>
    </source>
</reference>
<accession>A0A7S8E9U5</accession>
<dbReference type="Proteomes" id="UP000594468">
    <property type="component" value="Chromosome"/>
</dbReference>
<dbReference type="EMBL" id="CP062983">
    <property type="protein sequence ID" value="QPC82997.1"/>
    <property type="molecule type" value="Genomic_DNA"/>
</dbReference>
<dbReference type="RefSeq" id="WP_195171066.1">
    <property type="nucleotide sequence ID" value="NZ_CP062983.1"/>
</dbReference>
<evidence type="ECO:0000313" key="2">
    <source>
        <dbReference type="Proteomes" id="UP000594468"/>
    </source>
</evidence>
<proteinExistence type="predicted"/>